<dbReference type="GO" id="GO:0005634">
    <property type="term" value="C:nucleus"/>
    <property type="evidence" value="ECO:0007669"/>
    <property type="project" value="TreeGrafter"/>
</dbReference>
<comment type="similarity">
    <text evidence="7">Belongs to the protein kinase superfamily. Ser/Thr protein kinase family. GCN2 subfamily.</text>
</comment>
<dbReference type="SUPFAM" id="SSF56112">
    <property type="entry name" value="Protein kinase-like (PK-like)"/>
    <property type="match status" value="1"/>
</dbReference>
<keyword evidence="5 13" id="KW-0418">Kinase</keyword>
<dbReference type="Pfam" id="PF00069">
    <property type="entry name" value="Pkinase"/>
    <property type="match status" value="2"/>
</dbReference>
<keyword evidence="4 10" id="KW-0547">Nucleotide-binding</keyword>
<evidence type="ECO:0000256" key="7">
    <source>
        <dbReference type="ARBA" id="ARBA00037982"/>
    </source>
</evidence>
<dbReference type="InterPro" id="IPR011009">
    <property type="entry name" value="Kinase-like_dom_sf"/>
</dbReference>
<dbReference type="FunFam" id="3.30.200.20:FF:000306">
    <property type="entry name" value="IKS protein kinase"/>
    <property type="match status" value="1"/>
</dbReference>
<name>A0A5C3L7F0_COPMA</name>
<dbReference type="OrthoDB" id="1405469at2759"/>
<evidence type="ECO:0000256" key="1">
    <source>
        <dbReference type="ARBA" id="ARBA00012513"/>
    </source>
</evidence>
<keyword evidence="2" id="KW-0723">Serine/threonine-protein kinase</keyword>
<dbReference type="GO" id="GO:0004674">
    <property type="term" value="F:protein serine/threonine kinase activity"/>
    <property type="evidence" value="ECO:0007669"/>
    <property type="project" value="UniProtKB-KW"/>
</dbReference>
<dbReference type="AlphaFoldDB" id="A0A5C3L7F0"/>
<evidence type="ECO:0000256" key="2">
    <source>
        <dbReference type="ARBA" id="ARBA00022527"/>
    </source>
</evidence>
<dbReference type="InterPro" id="IPR017441">
    <property type="entry name" value="Protein_kinase_ATP_BS"/>
</dbReference>
<keyword evidence="14" id="KW-1185">Reference proteome</keyword>
<evidence type="ECO:0000313" key="14">
    <source>
        <dbReference type="Proteomes" id="UP000307440"/>
    </source>
</evidence>
<dbReference type="STRING" id="230819.A0A5C3L7F0"/>
<evidence type="ECO:0000256" key="8">
    <source>
        <dbReference type="ARBA" id="ARBA00047899"/>
    </source>
</evidence>
<evidence type="ECO:0000256" key="4">
    <source>
        <dbReference type="ARBA" id="ARBA00022741"/>
    </source>
</evidence>
<feature type="binding site" evidence="10">
    <location>
        <position position="191"/>
    </location>
    <ligand>
        <name>ATP</name>
        <dbReference type="ChEBI" id="CHEBI:30616"/>
    </ligand>
</feature>
<sequence length="734" mass="81456">MSSPSSPSRAVVALVHTSSESEWQPILHSANNQVVLYNPRSHALTISNSVHQYRSSVIATRHSKECPYCKQSLPPSFEPDMESEGGDVEDVLDPLDHTDPAYQTRSSNYFQLLEISNETISRPSSPPVVLAPELEHPDSPSSAFPAEQMAEGYFKRFFQEEYKLGMGANGSVFLCQHMLDGNPLGHFAVKKIAVGESHSYLLKILREVRLLERLHHPNIVTYHHAWLENSQFSSFGPRIPTLHVLMQWAEGGSLDDFIDIRLGRRPAHPHIHPVPNHTSFSRFDSNEEFLKGDMDQASGPSTPSVDSENLQSRSARIRAFRAFQRATPQERERMLHEGYGREETKGKNKDDWAPVHLLSADEVKGLFQDVVEGLGFLHAKSILHLDLKPGNVLLTWDDGRMIPRAMLSDFGTSRDMVNSGRIPRSGNTGTLEYTSPESLPSPETGLLHQIDSKSDMWSLGMILHKMLFFKLPYRYAAEGDANGESSSLGSHAEGEKLARLEQEVLQYPGFKSNIALATNFEARRLPIAFLVLLERLLDRSPAGRPSCDRVVMAVREGKLDPLKESPKHRNGSNSPDALVPVTRSQTRTEGVIVDGVEAARSRSSTPSNDEKARLRGLPPASEILGPADDDHSNSRINAAWMQVGKVMRSKKGRIGLRLVRSCLLACKVLTLPRLCPSFGSQPRPALLAALLGTAIADTVIEFEPWHRGILVSLGLAALHWCTIRYGSRTVQCCV</sequence>
<feature type="compositionally biased region" description="Basic and acidic residues" evidence="11">
    <location>
        <begin position="558"/>
        <end position="567"/>
    </location>
</feature>
<dbReference type="GO" id="GO:0005524">
    <property type="term" value="F:ATP binding"/>
    <property type="evidence" value="ECO:0007669"/>
    <property type="project" value="UniProtKB-UniRule"/>
</dbReference>
<dbReference type="InterPro" id="IPR000719">
    <property type="entry name" value="Prot_kinase_dom"/>
</dbReference>
<evidence type="ECO:0000256" key="10">
    <source>
        <dbReference type="PROSITE-ProRule" id="PRU10141"/>
    </source>
</evidence>
<feature type="compositionally biased region" description="Polar residues" evidence="11">
    <location>
        <begin position="425"/>
        <end position="438"/>
    </location>
</feature>
<dbReference type="PROSITE" id="PS50011">
    <property type="entry name" value="PROTEIN_KINASE_DOM"/>
    <property type="match status" value="1"/>
</dbReference>
<dbReference type="PANTHER" id="PTHR11042:SF138">
    <property type="entry name" value="SERINE_THREONINE-PROTEIN KINASE IKS1-RELATED"/>
    <property type="match status" value="1"/>
</dbReference>
<feature type="region of interest" description="Disordered" evidence="11">
    <location>
        <begin position="558"/>
        <end position="584"/>
    </location>
</feature>
<keyword evidence="3" id="KW-0808">Transferase</keyword>
<protein>
    <recommendedName>
        <fullName evidence="1">non-specific serine/threonine protein kinase</fullName>
        <ecNumber evidence="1">2.7.11.1</ecNumber>
    </recommendedName>
</protein>
<dbReference type="InterPro" id="IPR008271">
    <property type="entry name" value="Ser/Thr_kinase_AS"/>
</dbReference>
<evidence type="ECO:0000259" key="12">
    <source>
        <dbReference type="PROSITE" id="PS50011"/>
    </source>
</evidence>
<evidence type="ECO:0000256" key="5">
    <source>
        <dbReference type="ARBA" id="ARBA00022777"/>
    </source>
</evidence>
<evidence type="ECO:0000313" key="13">
    <source>
        <dbReference type="EMBL" id="TFK28473.1"/>
    </source>
</evidence>
<proteinExistence type="inferred from homology"/>
<evidence type="ECO:0000256" key="11">
    <source>
        <dbReference type="SAM" id="MobiDB-lite"/>
    </source>
</evidence>
<reference evidence="13 14" key="1">
    <citation type="journal article" date="2019" name="Nat. Ecol. Evol.">
        <title>Megaphylogeny resolves global patterns of mushroom evolution.</title>
        <authorList>
            <person name="Varga T."/>
            <person name="Krizsan K."/>
            <person name="Foldi C."/>
            <person name="Dima B."/>
            <person name="Sanchez-Garcia M."/>
            <person name="Sanchez-Ramirez S."/>
            <person name="Szollosi G.J."/>
            <person name="Szarkandi J.G."/>
            <person name="Papp V."/>
            <person name="Albert L."/>
            <person name="Andreopoulos W."/>
            <person name="Angelini C."/>
            <person name="Antonin V."/>
            <person name="Barry K.W."/>
            <person name="Bougher N.L."/>
            <person name="Buchanan P."/>
            <person name="Buyck B."/>
            <person name="Bense V."/>
            <person name="Catcheside P."/>
            <person name="Chovatia M."/>
            <person name="Cooper J."/>
            <person name="Damon W."/>
            <person name="Desjardin D."/>
            <person name="Finy P."/>
            <person name="Geml J."/>
            <person name="Haridas S."/>
            <person name="Hughes K."/>
            <person name="Justo A."/>
            <person name="Karasinski D."/>
            <person name="Kautmanova I."/>
            <person name="Kiss B."/>
            <person name="Kocsube S."/>
            <person name="Kotiranta H."/>
            <person name="LaButti K.M."/>
            <person name="Lechner B.E."/>
            <person name="Liimatainen K."/>
            <person name="Lipzen A."/>
            <person name="Lukacs Z."/>
            <person name="Mihaltcheva S."/>
            <person name="Morgado L.N."/>
            <person name="Niskanen T."/>
            <person name="Noordeloos M.E."/>
            <person name="Ohm R.A."/>
            <person name="Ortiz-Santana B."/>
            <person name="Ovrebo C."/>
            <person name="Racz N."/>
            <person name="Riley R."/>
            <person name="Savchenko A."/>
            <person name="Shiryaev A."/>
            <person name="Soop K."/>
            <person name="Spirin V."/>
            <person name="Szebenyi C."/>
            <person name="Tomsovsky M."/>
            <person name="Tulloss R.E."/>
            <person name="Uehling J."/>
            <person name="Grigoriev I.V."/>
            <person name="Vagvolgyi C."/>
            <person name="Papp T."/>
            <person name="Martin F.M."/>
            <person name="Miettinen O."/>
            <person name="Hibbett D.S."/>
            <person name="Nagy L.G."/>
        </authorList>
    </citation>
    <scope>NUCLEOTIDE SEQUENCE [LARGE SCALE GENOMIC DNA]</scope>
    <source>
        <strain evidence="13 14">CBS 121175</strain>
    </source>
</reference>
<dbReference type="Gene3D" id="3.30.200.20">
    <property type="entry name" value="Phosphorylase Kinase, domain 1"/>
    <property type="match status" value="1"/>
</dbReference>
<dbReference type="EMBL" id="ML210155">
    <property type="protein sequence ID" value="TFK28473.1"/>
    <property type="molecule type" value="Genomic_DNA"/>
</dbReference>
<feature type="region of interest" description="Disordered" evidence="11">
    <location>
        <begin position="291"/>
        <end position="311"/>
    </location>
</feature>
<feature type="compositionally biased region" description="Polar residues" evidence="11">
    <location>
        <begin position="298"/>
        <end position="310"/>
    </location>
</feature>
<evidence type="ECO:0000256" key="9">
    <source>
        <dbReference type="ARBA" id="ARBA00048679"/>
    </source>
</evidence>
<dbReference type="PANTHER" id="PTHR11042">
    <property type="entry name" value="EUKARYOTIC TRANSLATION INITIATION FACTOR 2-ALPHA KINASE EIF2-ALPHA KINASE -RELATED"/>
    <property type="match status" value="1"/>
</dbReference>
<feature type="region of interest" description="Disordered" evidence="11">
    <location>
        <begin position="417"/>
        <end position="442"/>
    </location>
</feature>
<evidence type="ECO:0000256" key="3">
    <source>
        <dbReference type="ARBA" id="ARBA00022679"/>
    </source>
</evidence>
<comment type="catalytic activity">
    <reaction evidence="8">
        <text>L-threonyl-[protein] + ATP = O-phospho-L-threonyl-[protein] + ADP + H(+)</text>
        <dbReference type="Rhea" id="RHEA:46608"/>
        <dbReference type="Rhea" id="RHEA-COMP:11060"/>
        <dbReference type="Rhea" id="RHEA-COMP:11605"/>
        <dbReference type="ChEBI" id="CHEBI:15378"/>
        <dbReference type="ChEBI" id="CHEBI:30013"/>
        <dbReference type="ChEBI" id="CHEBI:30616"/>
        <dbReference type="ChEBI" id="CHEBI:61977"/>
        <dbReference type="ChEBI" id="CHEBI:456216"/>
        <dbReference type="EC" id="2.7.11.1"/>
    </reaction>
</comment>
<organism evidence="13 14">
    <name type="scientific">Coprinopsis marcescibilis</name>
    <name type="common">Agaric fungus</name>
    <name type="synonym">Psathyrella marcescibilis</name>
    <dbReference type="NCBI Taxonomy" id="230819"/>
    <lineage>
        <taxon>Eukaryota</taxon>
        <taxon>Fungi</taxon>
        <taxon>Dikarya</taxon>
        <taxon>Basidiomycota</taxon>
        <taxon>Agaricomycotina</taxon>
        <taxon>Agaricomycetes</taxon>
        <taxon>Agaricomycetidae</taxon>
        <taxon>Agaricales</taxon>
        <taxon>Agaricineae</taxon>
        <taxon>Psathyrellaceae</taxon>
        <taxon>Coprinopsis</taxon>
    </lineage>
</organism>
<keyword evidence="6 10" id="KW-0067">ATP-binding</keyword>
<dbReference type="Gene3D" id="1.10.510.10">
    <property type="entry name" value="Transferase(Phosphotransferase) domain 1"/>
    <property type="match status" value="1"/>
</dbReference>
<comment type="catalytic activity">
    <reaction evidence="9">
        <text>L-seryl-[protein] + ATP = O-phospho-L-seryl-[protein] + ADP + H(+)</text>
        <dbReference type="Rhea" id="RHEA:17989"/>
        <dbReference type="Rhea" id="RHEA-COMP:9863"/>
        <dbReference type="Rhea" id="RHEA-COMP:11604"/>
        <dbReference type="ChEBI" id="CHEBI:15378"/>
        <dbReference type="ChEBI" id="CHEBI:29999"/>
        <dbReference type="ChEBI" id="CHEBI:30616"/>
        <dbReference type="ChEBI" id="CHEBI:83421"/>
        <dbReference type="ChEBI" id="CHEBI:456216"/>
        <dbReference type="EC" id="2.7.11.1"/>
    </reaction>
</comment>
<dbReference type="InterPro" id="IPR050339">
    <property type="entry name" value="CC_SR_Kinase"/>
</dbReference>
<dbReference type="PROSITE" id="PS00107">
    <property type="entry name" value="PROTEIN_KINASE_ATP"/>
    <property type="match status" value="1"/>
</dbReference>
<dbReference type="EC" id="2.7.11.1" evidence="1"/>
<dbReference type="Proteomes" id="UP000307440">
    <property type="component" value="Unassembled WGS sequence"/>
</dbReference>
<gene>
    <name evidence="13" type="ORF">FA15DRAFT_665165</name>
</gene>
<dbReference type="GO" id="GO:0005737">
    <property type="term" value="C:cytoplasm"/>
    <property type="evidence" value="ECO:0007669"/>
    <property type="project" value="TreeGrafter"/>
</dbReference>
<accession>A0A5C3L7F0</accession>
<evidence type="ECO:0000256" key="6">
    <source>
        <dbReference type="ARBA" id="ARBA00022840"/>
    </source>
</evidence>
<feature type="domain" description="Protein kinase" evidence="12">
    <location>
        <begin position="158"/>
        <end position="559"/>
    </location>
</feature>
<dbReference type="SMART" id="SM00220">
    <property type="entry name" value="S_TKc"/>
    <property type="match status" value="1"/>
</dbReference>
<dbReference type="PROSITE" id="PS00108">
    <property type="entry name" value="PROTEIN_KINASE_ST"/>
    <property type="match status" value="1"/>
</dbReference>